<protein>
    <recommendedName>
        <fullName evidence="5">Apple domain-containing protein</fullName>
    </recommendedName>
</protein>
<keyword evidence="2" id="KW-0732">Signal</keyword>
<feature type="compositionally biased region" description="Basic and acidic residues" evidence="1">
    <location>
        <begin position="99"/>
        <end position="112"/>
    </location>
</feature>
<evidence type="ECO:0008006" key="5">
    <source>
        <dbReference type="Google" id="ProtNLM"/>
    </source>
</evidence>
<keyword evidence="4" id="KW-1185">Reference proteome</keyword>
<gene>
    <name evidence="3" type="ORF">X975_20142</name>
</gene>
<evidence type="ECO:0000313" key="4">
    <source>
        <dbReference type="Proteomes" id="UP000054359"/>
    </source>
</evidence>
<dbReference type="AlphaFoldDB" id="A0A087TNB1"/>
<feature type="region of interest" description="Disordered" evidence="1">
    <location>
        <begin position="99"/>
        <end position="218"/>
    </location>
</feature>
<dbReference type="STRING" id="407821.A0A087TNB1"/>
<proteinExistence type="predicted"/>
<accession>A0A087TNB1</accession>
<dbReference type="EMBL" id="KK116022">
    <property type="protein sequence ID" value="KFM66600.1"/>
    <property type="molecule type" value="Genomic_DNA"/>
</dbReference>
<organism evidence="3 4">
    <name type="scientific">Stegodyphus mimosarum</name>
    <name type="common">African social velvet spider</name>
    <dbReference type="NCBI Taxonomy" id="407821"/>
    <lineage>
        <taxon>Eukaryota</taxon>
        <taxon>Metazoa</taxon>
        <taxon>Ecdysozoa</taxon>
        <taxon>Arthropoda</taxon>
        <taxon>Chelicerata</taxon>
        <taxon>Arachnida</taxon>
        <taxon>Araneae</taxon>
        <taxon>Araneomorphae</taxon>
        <taxon>Entelegynae</taxon>
        <taxon>Eresoidea</taxon>
        <taxon>Eresidae</taxon>
        <taxon>Stegodyphus</taxon>
    </lineage>
</organism>
<feature type="signal peptide" evidence="2">
    <location>
        <begin position="1"/>
        <end position="19"/>
    </location>
</feature>
<feature type="chain" id="PRO_5001829879" description="Apple domain-containing protein" evidence="2">
    <location>
        <begin position="20"/>
        <end position="218"/>
    </location>
</feature>
<feature type="compositionally biased region" description="Low complexity" evidence="1">
    <location>
        <begin position="113"/>
        <end position="218"/>
    </location>
</feature>
<name>A0A087TNB1_STEMI</name>
<sequence>MMFLMVGVSLFASVKFSEGEHYNFRLNTTNILDPEWVYAEHSVDTKIQCASLCFQESESCFYFGYKNRECKLMTESVDERVCSVDTCSNPGMKIYKLKREEATTKAPEKETTTTDAPTIPTTTTAAVTTTTTTDVITTTTTEPTTTSTTTEADTTTTTTTEPTTTTEAGSKTTTVTEPSTTSTTERDTTTTTTTKPTTTTEPTTTSTTTITTTTTEAE</sequence>
<evidence type="ECO:0000256" key="1">
    <source>
        <dbReference type="SAM" id="MobiDB-lite"/>
    </source>
</evidence>
<evidence type="ECO:0000313" key="3">
    <source>
        <dbReference type="EMBL" id="KFM66600.1"/>
    </source>
</evidence>
<dbReference type="Proteomes" id="UP000054359">
    <property type="component" value="Unassembled WGS sequence"/>
</dbReference>
<reference evidence="3 4" key="1">
    <citation type="submission" date="2013-11" db="EMBL/GenBank/DDBJ databases">
        <title>Genome sequencing of Stegodyphus mimosarum.</title>
        <authorList>
            <person name="Bechsgaard J."/>
        </authorList>
    </citation>
    <scope>NUCLEOTIDE SEQUENCE [LARGE SCALE GENOMIC DNA]</scope>
</reference>
<evidence type="ECO:0000256" key="2">
    <source>
        <dbReference type="SAM" id="SignalP"/>
    </source>
</evidence>
<feature type="non-terminal residue" evidence="3">
    <location>
        <position position="218"/>
    </location>
</feature>